<dbReference type="InParanoid" id="A0A177CXN0"/>
<keyword evidence="2" id="KW-0812">Transmembrane</keyword>
<evidence type="ECO:0000256" key="1">
    <source>
        <dbReference type="SAM" id="Coils"/>
    </source>
</evidence>
<feature type="coiled-coil region" evidence="1">
    <location>
        <begin position="119"/>
        <end position="165"/>
    </location>
</feature>
<accession>A0A177CXN0</accession>
<keyword evidence="2" id="KW-1133">Transmembrane helix</keyword>
<reference evidence="3 4" key="1">
    <citation type="submission" date="2016-05" db="EMBL/GenBank/DDBJ databases">
        <title>Comparative analysis of secretome profiles of manganese(II)-oxidizing ascomycete fungi.</title>
        <authorList>
            <consortium name="DOE Joint Genome Institute"/>
            <person name="Zeiner C.A."/>
            <person name="Purvine S.O."/>
            <person name="Zink E.M."/>
            <person name="Wu S."/>
            <person name="Pasa-Tolic L."/>
            <person name="Chaput D.L."/>
            <person name="Haridas S."/>
            <person name="Grigoriev I.V."/>
            <person name="Santelli C.M."/>
            <person name="Hansel C.M."/>
        </authorList>
    </citation>
    <scope>NUCLEOTIDE SEQUENCE [LARGE SCALE GENOMIC DNA]</scope>
    <source>
        <strain evidence="3 4">AP3s5-JAC2a</strain>
    </source>
</reference>
<dbReference type="AlphaFoldDB" id="A0A177CXN0"/>
<proteinExistence type="predicted"/>
<keyword evidence="2" id="KW-0472">Membrane</keyword>
<keyword evidence="1" id="KW-0175">Coiled coil</keyword>
<evidence type="ECO:0000313" key="3">
    <source>
        <dbReference type="EMBL" id="OAG12324.1"/>
    </source>
</evidence>
<dbReference type="RefSeq" id="XP_018042689.1">
    <property type="nucleotide sequence ID" value="XM_018179891.1"/>
</dbReference>
<dbReference type="Proteomes" id="UP000077069">
    <property type="component" value="Unassembled WGS sequence"/>
</dbReference>
<gene>
    <name evidence="3" type="ORF">CC84DRAFT_1171072</name>
</gene>
<feature type="transmembrane region" description="Helical" evidence="2">
    <location>
        <begin position="12"/>
        <end position="30"/>
    </location>
</feature>
<dbReference type="EMBL" id="KV441548">
    <property type="protein sequence ID" value="OAG12324.1"/>
    <property type="molecule type" value="Genomic_DNA"/>
</dbReference>
<dbReference type="OrthoDB" id="10265182at2759"/>
<sequence length="395" mass="43745">MTVAIPSIFERIVNVVRPILTIFAMPYAIAGKPHAPAVPAGSITNWSHAGSQQAAALDGPVKYSILEFVRMCALLTFCGTLLIIVVGTLAYEWKLKFTKTIMDRLAHLEAAYELVKTYAAAQKAELVQLRLENEHLTDALELLDNRATTQKIQAVQLQLDNEQLKGLVRTLTLTNEDQQACSRRAEEKAAAVKTQNVGLADKIMALRRQVFQLEQEKRQQKVLLQRQIDIKTLVKENTNAIRALDKRVNSKGTDPSGSDSGQSCECFTPFSQSRNISSTTRSIAHARQLQHVIRSILVGDCSIESTLSTFFSLPSRSRSCSPTSGDTNTSRVSVDELLEKNLEARIYTIKDFVYALDLAREQFRSQSNTSPCVSEGSRRFDSATCLGMPTEIGCC</sequence>
<feature type="transmembrane region" description="Helical" evidence="2">
    <location>
        <begin position="68"/>
        <end position="91"/>
    </location>
</feature>
<protein>
    <submittedName>
        <fullName evidence="3">Uncharacterized protein</fullName>
    </submittedName>
</protein>
<keyword evidence="4" id="KW-1185">Reference proteome</keyword>
<dbReference type="GeneID" id="28763377"/>
<feature type="coiled-coil region" evidence="1">
    <location>
        <begin position="196"/>
        <end position="223"/>
    </location>
</feature>
<evidence type="ECO:0000313" key="4">
    <source>
        <dbReference type="Proteomes" id="UP000077069"/>
    </source>
</evidence>
<evidence type="ECO:0000256" key="2">
    <source>
        <dbReference type="SAM" id="Phobius"/>
    </source>
</evidence>
<name>A0A177CXN0_9PLEO</name>
<organism evidence="3 4">
    <name type="scientific">Paraphaeosphaeria sporulosa</name>
    <dbReference type="NCBI Taxonomy" id="1460663"/>
    <lineage>
        <taxon>Eukaryota</taxon>
        <taxon>Fungi</taxon>
        <taxon>Dikarya</taxon>
        <taxon>Ascomycota</taxon>
        <taxon>Pezizomycotina</taxon>
        <taxon>Dothideomycetes</taxon>
        <taxon>Pleosporomycetidae</taxon>
        <taxon>Pleosporales</taxon>
        <taxon>Massarineae</taxon>
        <taxon>Didymosphaeriaceae</taxon>
        <taxon>Paraphaeosphaeria</taxon>
    </lineage>
</organism>